<dbReference type="AlphaFoldDB" id="A0A2C9LN18"/>
<dbReference type="GO" id="GO:0005763">
    <property type="term" value="C:mitochondrial small ribosomal subunit"/>
    <property type="evidence" value="ECO:0007669"/>
    <property type="project" value="TreeGrafter"/>
</dbReference>
<dbReference type="PANTHER" id="PTHR13490">
    <property type="entry name" value="MITOCHONDRIAL 28S RIBOSOMAL PROTEIN S28"/>
    <property type="match status" value="1"/>
</dbReference>
<gene>
    <name evidence="1" type="primary">106073275</name>
</gene>
<dbReference type="GO" id="GO:0032543">
    <property type="term" value="P:mitochondrial translation"/>
    <property type="evidence" value="ECO:0007669"/>
    <property type="project" value="InterPro"/>
</dbReference>
<dbReference type="OrthoDB" id="283424at2759"/>
<accession>A0A2C9LN18</accession>
<dbReference type="Proteomes" id="UP000076420">
    <property type="component" value="Unassembled WGS sequence"/>
</dbReference>
<reference evidence="1" key="1">
    <citation type="submission" date="2020-05" db="UniProtKB">
        <authorList>
            <consortium name="EnsemblMetazoa"/>
        </authorList>
    </citation>
    <scope>IDENTIFICATION</scope>
    <source>
        <strain evidence="1">BB02</strain>
    </source>
</reference>
<dbReference type="KEGG" id="bgt:106073275"/>
<organism evidence="1 2">
    <name type="scientific">Biomphalaria glabrata</name>
    <name type="common">Bloodfluke planorb</name>
    <name type="synonym">Freshwater snail</name>
    <dbReference type="NCBI Taxonomy" id="6526"/>
    <lineage>
        <taxon>Eukaryota</taxon>
        <taxon>Metazoa</taxon>
        <taxon>Spiralia</taxon>
        <taxon>Lophotrochozoa</taxon>
        <taxon>Mollusca</taxon>
        <taxon>Gastropoda</taxon>
        <taxon>Heterobranchia</taxon>
        <taxon>Euthyneura</taxon>
        <taxon>Panpulmonata</taxon>
        <taxon>Hygrophila</taxon>
        <taxon>Lymnaeoidea</taxon>
        <taxon>Planorbidae</taxon>
        <taxon>Biomphalaria</taxon>
    </lineage>
</organism>
<dbReference type="InterPro" id="IPR039848">
    <property type="entry name" value="Ribosomal_mS35_mt"/>
</dbReference>
<name>A0A2C9LN18_BIOGL</name>
<protein>
    <submittedName>
        <fullName evidence="1">Uncharacterized protein</fullName>
    </submittedName>
</protein>
<dbReference type="GO" id="GO:0003735">
    <property type="term" value="F:structural constituent of ribosome"/>
    <property type="evidence" value="ECO:0007669"/>
    <property type="project" value="InterPro"/>
</dbReference>
<dbReference type="VEuPathDB" id="VectorBase:BGLB033033"/>
<dbReference type="STRING" id="6526.A0A2C9LN18"/>
<evidence type="ECO:0000313" key="1">
    <source>
        <dbReference type="EnsemblMetazoa" id="BGLB033033-PA"/>
    </source>
</evidence>
<dbReference type="PANTHER" id="PTHR13490:SF0">
    <property type="entry name" value="SMALL RIBOSOMAL SUBUNIT PROTEIN MS35"/>
    <property type="match status" value="1"/>
</dbReference>
<dbReference type="VEuPathDB" id="VectorBase:BGLAX_052348"/>
<evidence type="ECO:0000313" key="2">
    <source>
        <dbReference type="Proteomes" id="UP000076420"/>
    </source>
</evidence>
<sequence>MALQPMEGFSRLQHIPPFRSLLSLLSPSLSVGLHTIDISHETHLSICIADPLYENSYFLCNIVYFHSVLFSESEEDFRVYEIEGLKKLTELKKSKRSLNQPSPPRSKTMPVDQDWTDVWPSASTFKWGTVPFPVRQGRILSSSENEGIVPSKYGNLELMKPPNFLHLTPSHIKKHCAVLKDFCTQWPQGLDTDEKCRRFFPLETKTSDYVFSAPSIRDDRARFASIKFYLSDLKLDYHARDKFIRLVGDRYNKKTDEVTFETGR</sequence>
<dbReference type="EnsemblMetazoa" id="BGLB033033-RA">
    <property type="protein sequence ID" value="BGLB033033-PA"/>
    <property type="gene ID" value="BGLB033033"/>
</dbReference>
<proteinExistence type="predicted"/>